<feature type="compositionally biased region" description="Polar residues" evidence="2">
    <location>
        <begin position="251"/>
        <end position="276"/>
    </location>
</feature>
<feature type="compositionally biased region" description="Basic residues" evidence="2">
    <location>
        <begin position="808"/>
        <end position="825"/>
    </location>
</feature>
<protein>
    <submittedName>
        <fullName evidence="3">Thyroid hormone receptor-associated protein 3-like isoform X1</fullName>
    </submittedName>
</protein>
<dbReference type="PANTHER" id="PTHR15268">
    <property type="entry name" value="THRAP3/BCLAF1"/>
    <property type="match status" value="1"/>
</dbReference>
<name>A0ABR0YPG4_HUSHU</name>
<dbReference type="Proteomes" id="UP001369086">
    <property type="component" value="Unassembled WGS sequence"/>
</dbReference>
<comment type="caution">
    <text evidence="3">The sequence shown here is derived from an EMBL/GenBank/DDBJ whole genome shotgun (WGS) entry which is preliminary data.</text>
</comment>
<reference evidence="3 4" key="1">
    <citation type="submission" date="2021-05" db="EMBL/GenBank/DDBJ databases">
        <authorList>
            <person name="Zahm M."/>
            <person name="Klopp C."/>
            <person name="Cabau C."/>
            <person name="Kuhl H."/>
            <person name="Suciu R."/>
            <person name="Ciorpac M."/>
            <person name="Holostenco D."/>
            <person name="Gessner J."/>
            <person name="Wuertz S."/>
            <person name="Hohne C."/>
            <person name="Stock M."/>
            <person name="Gislard M."/>
            <person name="Lluch J."/>
            <person name="Milhes M."/>
            <person name="Lampietro C."/>
            <person name="Lopez Roques C."/>
            <person name="Donnadieu C."/>
            <person name="Du K."/>
            <person name="Schartl M."/>
            <person name="Guiguen Y."/>
        </authorList>
    </citation>
    <scope>NUCLEOTIDE SEQUENCE [LARGE SCALE GENOMIC DNA]</scope>
    <source>
        <strain evidence="3">Hh-F2</strain>
        <tissue evidence="3">Blood</tissue>
    </source>
</reference>
<feature type="compositionally biased region" description="Basic residues" evidence="2">
    <location>
        <begin position="30"/>
        <end position="83"/>
    </location>
</feature>
<feature type="compositionally biased region" description="Low complexity" evidence="2">
    <location>
        <begin position="104"/>
        <end position="125"/>
    </location>
</feature>
<feature type="compositionally biased region" description="Basic residues" evidence="2">
    <location>
        <begin position="158"/>
        <end position="186"/>
    </location>
</feature>
<organism evidence="3 4">
    <name type="scientific">Huso huso</name>
    <name type="common">Beluga</name>
    <name type="synonym">Acipenser huso</name>
    <dbReference type="NCBI Taxonomy" id="61971"/>
    <lineage>
        <taxon>Eukaryota</taxon>
        <taxon>Metazoa</taxon>
        <taxon>Chordata</taxon>
        <taxon>Craniata</taxon>
        <taxon>Vertebrata</taxon>
        <taxon>Euteleostomi</taxon>
        <taxon>Actinopterygii</taxon>
        <taxon>Chondrostei</taxon>
        <taxon>Acipenseriformes</taxon>
        <taxon>Acipenseridae</taxon>
        <taxon>Huso</taxon>
    </lineage>
</organism>
<sequence length="1006" mass="115207">MKRWHKETRRKEKLRQLKESYLSAAMSKVPKSKSASRSRSRSGSRSRSRSFSRSQSRTRSRSRSRKHRYSSRSRSRSRSRSPPHNRERNYPREYQNNNREFRGYNRGYRRPYYYRGRGRGYFPRGRFQRGGGYGNGNYRPNWQNYRQQQPQQQQQPQHHQHSPRRGRSRSRTPKRRSGSPRSRSRSRYSDRSSSGHSRRSRRSSSSDSRSSSRHSRSGSSKRKTVKEQEQSGAAVSAAMESQIAESKDEGSLSTANNENVPELSSGSWQGLTTYDTSPKRASPVVRSAIIVSQSAATARPSPALQSIAVRRPSPAQRGSQSPSRSSASAPSPALRSASWQSSGIGSSNKSPPQKQSPSAVFSGFGFFSKEESSRTGDTGSAVPSFKKYMEEQKSKTLLQEWENGSEKDQKAIDLERDKGNGKAGTSERGAANITLKSEYYGKSEKEKYKHSNETEEEHEKRYKVRSQKEREFEEDPKFKGKVTVTASRGQDALDERFNKWEEFAYFPTTKEKPRKVEDEDGGGDDDVEDELYRSMKEERAVAAAKKAEPSGYRGFSPEKIPKASRYKEKPGPSPSTPPRRSSENRERERLVARREESPPRATPPRATPPAFPGYRGSDVKLRVDPFREESAGCSGVLANERRLSRDLVHPSKQDQEFRSIFQHIQAAQSQRSPSELFAQHIVTIVHHVKAQHFESSGMTLSERFALYQRKAAQKETPKTRKSPEIHRIIDVSPSAFRKHLHLFEEMKSSRESSYKGEDPKNKGDSVDLHLDIEHQKKYSSREREHKREGMRDSGDTSPSRERSTERAGKHHKESKKLKKRKKNRERSRSSSSSHSYKGRDYTEEVEDKEENFDKSQLGARDFSGPMERGRARGGFQFRIRGRSWNRGNYPGNNSNGNPPNPPMPIILKRSKEEEWDPEHTPKSKKYYLHDDREGEGDKKWADNRGRGRGTFQRGRGRFLHRKSGTSPKWTHDMFQGSGEEGELQDDDSETEHKEENKMSATAATEQ</sequence>
<feature type="compositionally biased region" description="Basic and acidic residues" evidence="2">
    <location>
        <begin position="559"/>
        <end position="570"/>
    </location>
</feature>
<evidence type="ECO:0000256" key="2">
    <source>
        <dbReference type="SAM" id="MobiDB-lite"/>
    </source>
</evidence>
<feature type="compositionally biased region" description="Basic and acidic residues" evidence="2">
    <location>
        <begin position="530"/>
        <end position="548"/>
    </location>
</feature>
<dbReference type="InterPro" id="IPR029199">
    <property type="entry name" value="THRAP3_BCLAF1"/>
</dbReference>
<comment type="similarity">
    <text evidence="1">Belongs to the BCLAF1/THRAP3 family.</text>
</comment>
<feature type="compositionally biased region" description="Low complexity" evidence="2">
    <location>
        <begin position="136"/>
        <end position="157"/>
    </location>
</feature>
<feature type="compositionally biased region" description="Low complexity" evidence="2">
    <location>
        <begin position="310"/>
        <end position="362"/>
    </location>
</feature>
<dbReference type="Pfam" id="PF15440">
    <property type="entry name" value="THRAP3_BCLAF1"/>
    <property type="match status" value="1"/>
</dbReference>
<accession>A0ABR0YPG4</accession>
<proteinExistence type="inferred from homology"/>
<feature type="compositionally biased region" description="Basic residues" evidence="2">
    <location>
        <begin position="954"/>
        <end position="963"/>
    </location>
</feature>
<feature type="compositionally biased region" description="Basic and acidic residues" evidence="2">
    <location>
        <begin position="747"/>
        <end position="807"/>
    </location>
</feature>
<gene>
    <name evidence="3" type="ORF">HHUSO_G25284</name>
</gene>
<feature type="region of interest" description="Disordered" evidence="2">
    <location>
        <begin position="507"/>
        <end position="617"/>
    </location>
</feature>
<feature type="compositionally biased region" description="Acidic residues" evidence="2">
    <location>
        <begin position="518"/>
        <end position="529"/>
    </location>
</feature>
<evidence type="ECO:0000256" key="1">
    <source>
        <dbReference type="ARBA" id="ARBA00006481"/>
    </source>
</evidence>
<evidence type="ECO:0000313" key="4">
    <source>
        <dbReference type="Proteomes" id="UP001369086"/>
    </source>
</evidence>
<feature type="region of interest" description="Disordered" evidence="2">
    <location>
        <begin position="747"/>
        <end position="1006"/>
    </location>
</feature>
<feature type="region of interest" description="Disordered" evidence="2">
    <location>
        <begin position="1"/>
        <end position="362"/>
    </location>
</feature>
<feature type="compositionally biased region" description="Basic residues" evidence="2">
    <location>
        <begin position="1"/>
        <end position="13"/>
    </location>
</feature>
<feature type="compositionally biased region" description="Acidic residues" evidence="2">
    <location>
        <begin position="979"/>
        <end position="989"/>
    </location>
</feature>
<evidence type="ECO:0000313" key="3">
    <source>
        <dbReference type="EMBL" id="KAK6474470.1"/>
    </source>
</evidence>
<feature type="compositionally biased region" description="Low complexity" evidence="2">
    <location>
        <begin position="885"/>
        <end position="897"/>
    </location>
</feature>
<dbReference type="EMBL" id="JAHFZB010000025">
    <property type="protein sequence ID" value="KAK6474470.1"/>
    <property type="molecule type" value="Genomic_DNA"/>
</dbReference>
<feature type="compositionally biased region" description="Basic residues" evidence="2">
    <location>
        <begin position="211"/>
        <end position="224"/>
    </location>
</feature>
<dbReference type="PANTHER" id="PTHR15268:SF16">
    <property type="entry name" value="THYROID HORMONE RECEPTOR-ASSOCIATED PROTEIN 3"/>
    <property type="match status" value="1"/>
</dbReference>
<feature type="compositionally biased region" description="Basic and acidic residues" evidence="2">
    <location>
        <begin position="439"/>
        <end position="478"/>
    </location>
</feature>
<feature type="region of interest" description="Disordered" evidence="2">
    <location>
        <begin position="396"/>
        <end position="489"/>
    </location>
</feature>
<feature type="compositionally biased region" description="Pro residues" evidence="2">
    <location>
        <begin position="600"/>
        <end position="611"/>
    </location>
</feature>
<feature type="compositionally biased region" description="Basic and acidic residues" evidence="2">
    <location>
        <begin position="909"/>
        <end position="945"/>
    </location>
</feature>
<feature type="compositionally biased region" description="Basic and acidic residues" evidence="2">
    <location>
        <begin position="580"/>
        <end position="598"/>
    </location>
</feature>
<feature type="compositionally biased region" description="Basic and acidic residues" evidence="2">
    <location>
        <begin position="404"/>
        <end position="420"/>
    </location>
</feature>
<keyword evidence="4" id="KW-1185">Reference proteome</keyword>